<dbReference type="RefSeq" id="WP_229639053.1">
    <property type="nucleotide sequence ID" value="NZ_JADWDC010000005.1"/>
</dbReference>
<keyword evidence="1" id="KW-1133">Transmembrane helix</keyword>
<evidence type="ECO:0000256" key="1">
    <source>
        <dbReference type="SAM" id="Phobius"/>
    </source>
</evidence>
<dbReference type="AlphaFoldDB" id="A0A964BNL9"/>
<organism evidence="2 3">
    <name type="scientific">Waterburya agarophytonicola KI4</name>
    <dbReference type="NCBI Taxonomy" id="2874699"/>
    <lineage>
        <taxon>Bacteria</taxon>
        <taxon>Bacillati</taxon>
        <taxon>Cyanobacteriota</taxon>
        <taxon>Cyanophyceae</taxon>
        <taxon>Pleurocapsales</taxon>
        <taxon>Hyellaceae</taxon>
        <taxon>Waterburya</taxon>
        <taxon>Waterburya agarophytonicola</taxon>
    </lineage>
</organism>
<feature type="transmembrane region" description="Helical" evidence="1">
    <location>
        <begin position="21"/>
        <end position="39"/>
    </location>
</feature>
<proteinExistence type="predicted"/>
<feature type="transmembrane region" description="Helical" evidence="1">
    <location>
        <begin position="45"/>
        <end position="64"/>
    </location>
</feature>
<protein>
    <submittedName>
        <fullName evidence="2">ATP synthase subunit I</fullName>
    </submittedName>
</protein>
<keyword evidence="1" id="KW-0812">Transmembrane</keyword>
<name>A0A964BNL9_9CYAN</name>
<keyword evidence="1" id="KW-0472">Membrane</keyword>
<feature type="transmembrane region" description="Helical" evidence="1">
    <location>
        <begin position="112"/>
        <end position="136"/>
    </location>
</feature>
<accession>A0A964BNL9</accession>
<reference evidence="2" key="1">
    <citation type="journal article" date="2021" name="Antonie Van Leeuwenhoek">
        <title>Draft genome and description of Waterburya agarophytonicola gen. nov. sp. nov. (Pleurocapsales, Cyanobacteria): a seaweed symbiont.</title>
        <authorList>
            <person name="Bonthond G."/>
            <person name="Shalygin S."/>
            <person name="Bayer T."/>
            <person name="Weinberger F."/>
        </authorList>
    </citation>
    <scope>NUCLEOTIDE SEQUENCE</scope>
    <source>
        <strain evidence="2">KI4</strain>
    </source>
</reference>
<evidence type="ECO:0000313" key="3">
    <source>
        <dbReference type="Proteomes" id="UP000729733"/>
    </source>
</evidence>
<dbReference type="EMBL" id="JADWDC010000005">
    <property type="protein sequence ID" value="MCC0176017.1"/>
    <property type="molecule type" value="Genomic_DNA"/>
</dbReference>
<feature type="transmembrane region" description="Helical" evidence="1">
    <location>
        <begin position="84"/>
        <end position="106"/>
    </location>
</feature>
<keyword evidence="3" id="KW-1185">Reference proteome</keyword>
<sequence length="244" mass="27775">MSKALSSWQKMLNQLLKDKQLRKTIGWLLAIAIAAFLWYLNWKLFLATTMGIGLMSLSYLLQNYYWQHYCRKWQSFLVGSNRQLILAVGSGAIGSFCTYLAVSVWADAENQWLATGAILQGFASLTTLSVLLWSLGKRRDNTKENKLDNLLINLTDSDSLKRLVAIRQLTRLLISNRLTSDHYAQSIEYFSLMLSEPQLPIVKNALLESLELLDSKEIAKLKSQQVKIPINLQHSHKSVKALQD</sequence>
<evidence type="ECO:0000313" key="2">
    <source>
        <dbReference type="EMBL" id="MCC0176017.1"/>
    </source>
</evidence>
<dbReference type="Proteomes" id="UP000729733">
    <property type="component" value="Unassembled WGS sequence"/>
</dbReference>
<gene>
    <name evidence="2" type="ORF">I4641_03360</name>
</gene>
<comment type="caution">
    <text evidence="2">The sequence shown here is derived from an EMBL/GenBank/DDBJ whole genome shotgun (WGS) entry which is preliminary data.</text>
</comment>